<evidence type="ECO:0000259" key="29">
    <source>
        <dbReference type="Pfam" id="PF17900"/>
    </source>
</evidence>
<evidence type="ECO:0000256" key="7">
    <source>
        <dbReference type="ARBA" id="ARBA00022438"/>
    </source>
</evidence>
<dbReference type="Pfam" id="PF17900">
    <property type="entry name" value="Peptidase_M1_N"/>
    <property type="match status" value="1"/>
</dbReference>
<comment type="cofactor">
    <cofactor evidence="24">
        <name>Zn(2+)</name>
        <dbReference type="ChEBI" id="CHEBI:29105"/>
    </cofactor>
    <text evidence="24">Binds 1 zinc ion per subunit.</text>
</comment>
<keyword evidence="15" id="KW-0106">Calcium</keyword>
<feature type="binding site" evidence="24">
    <location>
        <position position="1435"/>
    </location>
    <ligand>
        <name>Zn(2+)</name>
        <dbReference type="ChEBI" id="CHEBI:29105"/>
        <note>catalytic</note>
    </ligand>
</feature>
<evidence type="ECO:0000256" key="22">
    <source>
        <dbReference type="ARBA" id="ARBA00023288"/>
    </source>
</evidence>
<keyword evidence="26" id="KW-0732">Signal</keyword>
<evidence type="ECO:0000256" key="24">
    <source>
        <dbReference type="PIRSR" id="PIRSR634016-3"/>
    </source>
</evidence>
<feature type="active site" description="Proton acceptor" evidence="23">
    <location>
        <position position="1413"/>
    </location>
</feature>
<feature type="binding site" evidence="24">
    <location>
        <position position="1416"/>
    </location>
    <ligand>
        <name>Zn(2+)</name>
        <dbReference type="ChEBI" id="CHEBI:29105"/>
        <note>catalytic</note>
    </ligand>
</feature>
<keyword evidence="18" id="KW-0482">Metalloprotease</keyword>
<dbReference type="EMBL" id="CH916369">
    <property type="protein sequence ID" value="EDV93148.1"/>
    <property type="molecule type" value="Genomic_DNA"/>
</dbReference>
<comment type="subunit">
    <text evidence="5">Homodimer; disulfide-linked.</text>
</comment>
<dbReference type="FunFam" id="2.60.40.1910:FF:000003">
    <property type="entry name" value="Aminopeptidase"/>
    <property type="match status" value="3"/>
</dbReference>
<keyword evidence="12 24" id="KW-0479">Metal-binding</keyword>
<feature type="domain" description="Peptidase M1 membrane alanine aminopeptidase" evidence="27">
    <location>
        <begin position="1341"/>
        <end position="1558"/>
    </location>
</feature>
<feature type="domain" description="Peptidase M1 membrane alanine aminopeptidase" evidence="27">
    <location>
        <begin position="805"/>
        <end position="1022"/>
    </location>
</feature>
<evidence type="ECO:0000256" key="4">
    <source>
        <dbReference type="ARBA" id="ARBA00010136"/>
    </source>
</evidence>
<evidence type="ECO:0000256" key="14">
    <source>
        <dbReference type="ARBA" id="ARBA00022833"/>
    </source>
</evidence>
<evidence type="ECO:0000256" key="23">
    <source>
        <dbReference type="PIRSR" id="PIRSR634016-1"/>
    </source>
</evidence>
<feature type="domain" description="ERAP1-like C-terminal" evidence="28">
    <location>
        <begin position="1102"/>
        <end position="1233"/>
    </location>
</feature>
<dbReference type="InterPro" id="IPR001930">
    <property type="entry name" value="Peptidase_M1"/>
</dbReference>
<evidence type="ECO:0000256" key="8">
    <source>
        <dbReference type="ARBA" id="ARBA00022475"/>
    </source>
</evidence>
<dbReference type="OMA" id="IALKYDC"/>
<dbReference type="InterPro" id="IPR045357">
    <property type="entry name" value="Aminopeptidase_N-like_N"/>
</dbReference>
<dbReference type="SUPFAM" id="SSF55486">
    <property type="entry name" value="Metalloproteases ('zincins'), catalytic domain"/>
    <property type="match status" value="3"/>
</dbReference>
<feature type="chain" id="PRO_5002811977" description="glutamyl aminopeptidase" evidence="26">
    <location>
        <begin position="24"/>
        <end position="1989"/>
    </location>
</feature>
<dbReference type="InterPro" id="IPR024571">
    <property type="entry name" value="ERAP1-like_C_dom"/>
</dbReference>
<dbReference type="GO" id="GO:0005615">
    <property type="term" value="C:extracellular space"/>
    <property type="evidence" value="ECO:0007669"/>
    <property type="project" value="TreeGrafter"/>
</dbReference>
<keyword evidence="10" id="KW-0645">Protease</keyword>
<dbReference type="Gene3D" id="2.60.40.1910">
    <property type="match status" value="3"/>
</dbReference>
<sequence length="1989" mass="226937">MHITDNWLRVVLFWSVATTIVVAEQRTQEGKRTVFEEIDYRLPTALVPTHYSLHLHPELDTGNFTGQERISIKVLEATNQIILHSHNLDLDSVYVLNNEVTSYELDELRQLLIINLQEELEVDAAITLGITFSGQMRNKLVGLYSSSYATPAGQQRNIATTQFQPTYARQAYPCFDEPAMKATYNISVVHPTSGNYHALSNMNQVDTMLLGENTMASFATSVPMSSYLACIIVSDFDSETSTVKANGIGEDFEMRAFATPHQKSKVTFALGFGTAVTEYYIQYFKVAYPLPKLDMAAIPDFALGAMEHWGLLTYRETALLYDEQISSTLDKQSVASVLAHEITHQWFGNLVTMNWWNDLWLNEGFARFMQYKGVHAVHPDWGMLEQFQIIALHPVLVFDAKLSSHPIVQKVESPDEISAIFDTISYDKAGSVLRMLETLVGPEKFELAVTNYLTKYSYKNTVTDDFLTEVAAQVSDFDVKQLMRTWTEQMGYPVINVRQTDTGFLITQKRFLSNKASYDEEVEPSEFGYKWNVPITYLMDNGYTDNLIFEYDVDEIGVAALSDINWIKLNVHQVGYYRVNYEESLWQKLIQELVEKHSRFDIADRAHLLDDAFALADASQLSYTVPLEMTAYLADELDFVPWYVAASKLQTLKSHLMFTESYVSYLTYARTLLTNVYQEVGWTVDANNHLKNNIATTKFEPTYARQAYPCFDEPAMKATYEISVVHPTSGNYHALSNMNQLDTMLLEENTIVRFATSVPMSSYLACIIVSDFDSETSTVKANGIGEDFEMRAFATPHQKSKVTFALGFGTAVTEYYIQYFKVAYPLPKLDMAAIPDFASNAMEHWGLVTYRETALLYDEQISSTLNKQSVASVLAHEITHQWFGNLVTMNWWNDLWLNEGFARFMQYKGVHAVHPDWGMLEQFQIIALHPVLVFDAKLSSHPIVQKVESPDEITAIFDTISYEKAGSVLRMLETLVGPEKFELAVTNYLTKYSYKNTVTDDFLTEVAAQVSEFDVKQLMRTWTEQMGYPVINVRQTDAGFLITQKRFLSNKASYDEEVEPSEFGYKWNVPITYLMDNGYTDNLIFEYDVDEIGVAALSDINWIKLNVHQVGYYRVNYEESLWQKLIQELVEKHSRFDIADRAHLLDDAFALADASQLSYTVPLEMTAYLADELDFVPWYVAASKLQTLKSHLMFTESYVSYLTYARTLLTNVYQEVGWTVDANNHLKNNIASTQFEPTYARQAYPCFDEPAMKATYNISVVHPTSGNYHALSNMNQLDTMLLGENTMASFATSVPMSSYLACIIVSDFDSETSTVKAYGIGEDFEMRAFATPHQKSKVTFALGFGTAVTEYYIQYFKVAYPLPKLDMAAIPDFSSNAMEHWGLVTYRETALLYDEQISSTLNKQSVASVLAHEITHQWFGNLVTMNWWNDLWLNEGFARFMQYKGVHAVHPDWGMLEQFQIIALHPVLVFDAKLSSHPIVQKVESPDEISAIFDTISYDKAGSVLRMLETLVGPEKFELAVTNYLSKYSYKNTVTDDFLTEVAAQVSEFDVKQLMRTWTEQMGYPVINVRQTDAGFLITQKRFLSNKASYDEEVEPSEFGYIWSVPITYFMDNGESNSFILEYDNDIIGAKVLSDTNWIKLNVHQVGYYRVNYEESLWQKLIQELVEKHSRFDIADRAHLLDDAFALADASQLSYTVPLEMTAYLADELDFVPWYVAASKLQALKNHLMFTESYVSYLTYARTLLTNVYQEVGWTVDANNHLKNRLRVSVLSAACALGVPDCLTQATNRFNTWLQNPTAANLPAPDLREVVYYYGMQQTSSESNWEQLLERFKAETDASEKLKLMYGLSAVQNGQLLYRFLELASDENIVRSQDYFTCVQNIAANPVGQPIVWEYYREHWPQLVDRFGLNDRYFGRLIVSITSRFASDVKLEEVQHFFKKYPESGAGASPRQQAIETIKDNINWLKENAADISSWLSGTATPLNAKNPL</sequence>
<feature type="domain" description="ERAP1-like C-terminal" evidence="28">
    <location>
        <begin position="1638"/>
        <end position="1959"/>
    </location>
</feature>
<dbReference type="PANTHER" id="PTHR11533">
    <property type="entry name" value="PROTEASE M1 ZINC METALLOPROTEASE"/>
    <property type="match status" value="1"/>
</dbReference>
<keyword evidence="22" id="KW-0449">Lipoprotein</keyword>
<keyword evidence="14 24" id="KW-0862">Zinc</keyword>
<dbReference type="FunFam" id="1.25.50.20:FF:000001">
    <property type="entry name" value="Aminopeptidase"/>
    <property type="match status" value="1"/>
</dbReference>
<evidence type="ECO:0000256" key="13">
    <source>
        <dbReference type="ARBA" id="ARBA00022801"/>
    </source>
</evidence>
<dbReference type="GO" id="GO:0004230">
    <property type="term" value="F:glutamyl aminopeptidase activity"/>
    <property type="evidence" value="ECO:0007669"/>
    <property type="project" value="UniProtKB-EC"/>
</dbReference>
<keyword evidence="19" id="KW-0472">Membrane</keyword>
<evidence type="ECO:0000256" key="12">
    <source>
        <dbReference type="ARBA" id="ARBA00022723"/>
    </source>
</evidence>
<feature type="binding site" evidence="24">
    <location>
        <position position="1412"/>
    </location>
    <ligand>
        <name>Zn(2+)</name>
        <dbReference type="ChEBI" id="CHEBI:29105"/>
        <note>catalytic</note>
    </ligand>
</feature>
<feature type="site" description="Transition state stabilizer" evidence="25">
    <location>
        <position position="1498"/>
    </location>
</feature>
<keyword evidence="20" id="KW-1015">Disulfide bond</keyword>
<dbReference type="Pfam" id="PF11838">
    <property type="entry name" value="ERAP1_C"/>
    <property type="match status" value="3"/>
</dbReference>
<dbReference type="GO" id="GO:0005886">
    <property type="term" value="C:plasma membrane"/>
    <property type="evidence" value="ECO:0007669"/>
    <property type="project" value="UniProtKB-SubCell"/>
</dbReference>
<accession>B4JEL7</accession>
<dbReference type="CDD" id="cd09601">
    <property type="entry name" value="M1_APN-Q_like"/>
    <property type="match status" value="3"/>
</dbReference>
<evidence type="ECO:0000256" key="25">
    <source>
        <dbReference type="PIRSR" id="PIRSR634016-4"/>
    </source>
</evidence>
<reference evidence="30 31" key="1">
    <citation type="journal article" date="2007" name="Nature">
        <title>Evolution of genes and genomes on the Drosophila phylogeny.</title>
        <authorList>
            <consortium name="Drosophila 12 Genomes Consortium"/>
            <person name="Clark A.G."/>
            <person name="Eisen M.B."/>
            <person name="Smith D.R."/>
            <person name="Bergman C.M."/>
            <person name="Oliver B."/>
            <person name="Markow T.A."/>
            <person name="Kaufman T.C."/>
            <person name="Kellis M."/>
            <person name="Gelbart W."/>
            <person name="Iyer V.N."/>
            <person name="Pollard D.A."/>
            <person name="Sackton T.B."/>
            <person name="Larracuente A.M."/>
            <person name="Singh N.D."/>
            <person name="Abad J.P."/>
            <person name="Abt D.N."/>
            <person name="Adryan B."/>
            <person name="Aguade M."/>
            <person name="Akashi H."/>
            <person name="Anderson W.W."/>
            <person name="Aquadro C.F."/>
            <person name="Ardell D.H."/>
            <person name="Arguello R."/>
            <person name="Artieri C.G."/>
            <person name="Barbash D.A."/>
            <person name="Barker D."/>
            <person name="Barsanti P."/>
            <person name="Batterham P."/>
            <person name="Batzoglou S."/>
            <person name="Begun D."/>
            <person name="Bhutkar A."/>
            <person name="Blanco E."/>
            <person name="Bosak S.A."/>
            <person name="Bradley R.K."/>
            <person name="Brand A.D."/>
            <person name="Brent M.R."/>
            <person name="Brooks A.N."/>
            <person name="Brown R.H."/>
            <person name="Butlin R.K."/>
            <person name="Caggese C."/>
            <person name="Calvi B.R."/>
            <person name="Bernardo de Carvalho A."/>
            <person name="Caspi A."/>
            <person name="Castrezana S."/>
            <person name="Celniker S.E."/>
            <person name="Chang J.L."/>
            <person name="Chapple C."/>
            <person name="Chatterji S."/>
            <person name="Chinwalla A."/>
            <person name="Civetta A."/>
            <person name="Clifton S.W."/>
            <person name="Comeron J.M."/>
            <person name="Costello J.C."/>
            <person name="Coyne J.A."/>
            <person name="Daub J."/>
            <person name="David R.G."/>
            <person name="Delcher A.L."/>
            <person name="Delehaunty K."/>
            <person name="Do C.B."/>
            <person name="Ebling H."/>
            <person name="Edwards K."/>
            <person name="Eickbush T."/>
            <person name="Evans J.D."/>
            <person name="Filipski A."/>
            <person name="Findeiss S."/>
            <person name="Freyhult E."/>
            <person name="Fulton L."/>
            <person name="Fulton R."/>
            <person name="Garcia A.C."/>
            <person name="Gardiner A."/>
            <person name="Garfield D.A."/>
            <person name="Garvin B.E."/>
            <person name="Gibson G."/>
            <person name="Gilbert D."/>
            <person name="Gnerre S."/>
            <person name="Godfrey J."/>
            <person name="Good R."/>
            <person name="Gotea V."/>
            <person name="Gravely B."/>
            <person name="Greenberg A.J."/>
            <person name="Griffiths-Jones S."/>
            <person name="Gross S."/>
            <person name="Guigo R."/>
            <person name="Gustafson E.A."/>
            <person name="Haerty W."/>
            <person name="Hahn M.W."/>
            <person name="Halligan D.L."/>
            <person name="Halpern A.L."/>
            <person name="Halter G.M."/>
            <person name="Han M.V."/>
            <person name="Heger A."/>
            <person name="Hillier L."/>
            <person name="Hinrichs A.S."/>
            <person name="Holmes I."/>
            <person name="Hoskins R.A."/>
            <person name="Hubisz M.J."/>
            <person name="Hultmark D."/>
            <person name="Huntley M.A."/>
            <person name="Jaffe D.B."/>
            <person name="Jagadeeshan S."/>
            <person name="Jeck W.R."/>
            <person name="Johnson J."/>
            <person name="Jones C.D."/>
            <person name="Jordan W.C."/>
            <person name="Karpen G.H."/>
            <person name="Kataoka E."/>
            <person name="Keightley P.D."/>
            <person name="Kheradpour P."/>
            <person name="Kirkness E.F."/>
            <person name="Koerich L.B."/>
            <person name="Kristiansen K."/>
            <person name="Kudrna D."/>
            <person name="Kulathinal R.J."/>
            <person name="Kumar S."/>
            <person name="Kwok R."/>
            <person name="Lander E."/>
            <person name="Langley C.H."/>
            <person name="Lapoint R."/>
            <person name="Lazzaro B.P."/>
            <person name="Lee S.J."/>
            <person name="Levesque L."/>
            <person name="Li R."/>
            <person name="Lin C.F."/>
            <person name="Lin M.F."/>
            <person name="Lindblad-Toh K."/>
            <person name="Llopart A."/>
            <person name="Long M."/>
            <person name="Low L."/>
            <person name="Lozovsky E."/>
            <person name="Lu J."/>
            <person name="Luo M."/>
            <person name="Machado C.A."/>
            <person name="Makalowski W."/>
            <person name="Marzo M."/>
            <person name="Matsuda M."/>
            <person name="Matzkin L."/>
            <person name="McAllister B."/>
            <person name="McBride C.S."/>
            <person name="McKernan B."/>
            <person name="McKernan K."/>
            <person name="Mendez-Lago M."/>
            <person name="Minx P."/>
            <person name="Mollenhauer M.U."/>
            <person name="Montooth K."/>
            <person name="Mount S.M."/>
            <person name="Mu X."/>
            <person name="Myers E."/>
            <person name="Negre B."/>
            <person name="Newfeld S."/>
            <person name="Nielsen R."/>
            <person name="Noor M.A."/>
            <person name="O'Grady P."/>
            <person name="Pachter L."/>
            <person name="Papaceit M."/>
            <person name="Parisi M.J."/>
            <person name="Parisi M."/>
            <person name="Parts L."/>
            <person name="Pedersen J.S."/>
            <person name="Pesole G."/>
            <person name="Phillippy A.M."/>
            <person name="Ponting C.P."/>
            <person name="Pop M."/>
            <person name="Porcelli D."/>
            <person name="Powell J.R."/>
            <person name="Prohaska S."/>
            <person name="Pruitt K."/>
            <person name="Puig M."/>
            <person name="Quesneville H."/>
            <person name="Ram K.R."/>
            <person name="Rand D."/>
            <person name="Rasmussen M.D."/>
            <person name="Reed L.K."/>
            <person name="Reenan R."/>
            <person name="Reily A."/>
            <person name="Remington K.A."/>
            <person name="Rieger T.T."/>
            <person name="Ritchie M.G."/>
            <person name="Robin C."/>
            <person name="Rogers Y.H."/>
            <person name="Rohde C."/>
            <person name="Rozas J."/>
            <person name="Rubenfield M.J."/>
            <person name="Ruiz A."/>
            <person name="Russo S."/>
            <person name="Salzberg S.L."/>
            <person name="Sanchez-Gracia A."/>
            <person name="Saranga D.J."/>
            <person name="Sato H."/>
            <person name="Schaeffer S.W."/>
            <person name="Schatz M.C."/>
            <person name="Schlenke T."/>
            <person name="Schwartz R."/>
            <person name="Segarra C."/>
            <person name="Singh R.S."/>
            <person name="Sirot L."/>
            <person name="Sirota M."/>
            <person name="Sisneros N.B."/>
            <person name="Smith C.D."/>
            <person name="Smith T.F."/>
            <person name="Spieth J."/>
            <person name="Stage D.E."/>
            <person name="Stark A."/>
            <person name="Stephan W."/>
            <person name="Strausberg R.L."/>
            <person name="Strempel S."/>
            <person name="Sturgill D."/>
            <person name="Sutton G."/>
            <person name="Sutton G.G."/>
            <person name="Tao W."/>
            <person name="Teichmann S."/>
            <person name="Tobari Y.N."/>
            <person name="Tomimura Y."/>
            <person name="Tsolas J.M."/>
            <person name="Valente V.L."/>
            <person name="Venter E."/>
            <person name="Venter J.C."/>
            <person name="Vicario S."/>
            <person name="Vieira F.G."/>
            <person name="Vilella A.J."/>
            <person name="Villasante A."/>
            <person name="Walenz B."/>
            <person name="Wang J."/>
            <person name="Wasserman M."/>
            <person name="Watts T."/>
            <person name="Wilson D."/>
            <person name="Wilson R.K."/>
            <person name="Wing R.A."/>
            <person name="Wolfner M.F."/>
            <person name="Wong A."/>
            <person name="Wong G.K."/>
            <person name="Wu C.I."/>
            <person name="Wu G."/>
            <person name="Yamamoto D."/>
            <person name="Yang H.P."/>
            <person name="Yang S.P."/>
            <person name="Yorke J.A."/>
            <person name="Yoshida K."/>
            <person name="Zdobnov E."/>
            <person name="Zhang P."/>
            <person name="Zhang Y."/>
            <person name="Zimin A.V."/>
            <person name="Baldwin J."/>
            <person name="Abdouelleil A."/>
            <person name="Abdulkadir J."/>
            <person name="Abebe A."/>
            <person name="Abera B."/>
            <person name="Abreu J."/>
            <person name="Acer S.C."/>
            <person name="Aftuck L."/>
            <person name="Alexander A."/>
            <person name="An P."/>
            <person name="Anderson E."/>
            <person name="Anderson S."/>
            <person name="Arachi H."/>
            <person name="Azer M."/>
            <person name="Bachantsang P."/>
            <person name="Barry A."/>
            <person name="Bayul T."/>
            <person name="Berlin A."/>
            <person name="Bessette D."/>
            <person name="Bloom T."/>
            <person name="Blye J."/>
            <person name="Boguslavskiy L."/>
            <person name="Bonnet C."/>
            <person name="Boukhgalter B."/>
            <person name="Bourzgui I."/>
            <person name="Brown A."/>
            <person name="Cahill P."/>
            <person name="Channer S."/>
            <person name="Cheshatsang Y."/>
            <person name="Chuda L."/>
            <person name="Citroen M."/>
            <person name="Collymore A."/>
            <person name="Cooke P."/>
            <person name="Costello M."/>
            <person name="D'Aco K."/>
            <person name="Daza R."/>
            <person name="De Haan G."/>
            <person name="DeGray S."/>
            <person name="DeMaso C."/>
            <person name="Dhargay N."/>
            <person name="Dooley K."/>
            <person name="Dooley E."/>
            <person name="Doricent M."/>
            <person name="Dorje P."/>
            <person name="Dorjee K."/>
            <person name="Dupes A."/>
            <person name="Elong R."/>
            <person name="Falk J."/>
            <person name="Farina A."/>
            <person name="Faro S."/>
            <person name="Ferguson D."/>
            <person name="Fisher S."/>
            <person name="Foley C.D."/>
            <person name="Franke A."/>
            <person name="Friedrich D."/>
            <person name="Gadbois L."/>
            <person name="Gearin G."/>
            <person name="Gearin C.R."/>
            <person name="Giannoukos G."/>
            <person name="Goode T."/>
            <person name="Graham J."/>
            <person name="Grandbois E."/>
            <person name="Grewal S."/>
            <person name="Gyaltsen K."/>
            <person name="Hafez N."/>
            <person name="Hagos B."/>
            <person name="Hall J."/>
            <person name="Henson C."/>
            <person name="Hollinger A."/>
            <person name="Honan T."/>
            <person name="Huard M.D."/>
            <person name="Hughes L."/>
            <person name="Hurhula B."/>
            <person name="Husby M.E."/>
            <person name="Kamat A."/>
            <person name="Kanga B."/>
            <person name="Kashin S."/>
            <person name="Khazanovich D."/>
            <person name="Kisner P."/>
            <person name="Lance K."/>
            <person name="Lara M."/>
            <person name="Lee W."/>
            <person name="Lennon N."/>
            <person name="Letendre F."/>
            <person name="LeVine R."/>
            <person name="Lipovsky A."/>
            <person name="Liu X."/>
            <person name="Liu J."/>
            <person name="Liu S."/>
            <person name="Lokyitsang T."/>
            <person name="Lokyitsang Y."/>
            <person name="Lubonja R."/>
            <person name="Lui A."/>
            <person name="MacDonald P."/>
            <person name="Magnisalis V."/>
            <person name="Maru K."/>
            <person name="Matthews C."/>
            <person name="McCusker W."/>
            <person name="McDonough S."/>
            <person name="Mehta T."/>
            <person name="Meldrim J."/>
            <person name="Meneus L."/>
            <person name="Mihai O."/>
            <person name="Mihalev A."/>
            <person name="Mihova T."/>
            <person name="Mittelman R."/>
            <person name="Mlenga V."/>
            <person name="Montmayeur A."/>
            <person name="Mulrain L."/>
            <person name="Navidi A."/>
            <person name="Naylor J."/>
            <person name="Negash T."/>
            <person name="Nguyen T."/>
            <person name="Nguyen N."/>
            <person name="Nicol R."/>
            <person name="Norbu C."/>
            <person name="Norbu N."/>
            <person name="Novod N."/>
            <person name="O'Neill B."/>
            <person name="Osman S."/>
            <person name="Markiewicz E."/>
            <person name="Oyono O.L."/>
            <person name="Patti C."/>
            <person name="Phunkhang P."/>
            <person name="Pierre F."/>
            <person name="Priest M."/>
            <person name="Raghuraman S."/>
            <person name="Rege F."/>
            <person name="Reyes R."/>
            <person name="Rise C."/>
            <person name="Rogov P."/>
            <person name="Ross K."/>
            <person name="Ryan E."/>
            <person name="Settipalli S."/>
            <person name="Shea T."/>
            <person name="Sherpa N."/>
            <person name="Shi L."/>
            <person name="Shih D."/>
            <person name="Sparrow T."/>
            <person name="Spaulding J."/>
            <person name="Stalker J."/>
            <person name="Stange-Thomann N."/>
            <person name="Stavropoulos S."/>
            <person name="Stone C."/>
            <person name="Strader C."/>
            <person name="Tesfaye S."/>
            <person name="Thomson T."/>
            <person name="Thoulutsang Y."/>
            <person name="Thoulutsang D."/>
            <person name="Topham K."/>
            <person name="Topping I."/>
            <person name="Tsamla T."/>
            <person name="Vassiliev H."/>
            <person name="Vo A."/>
            <person name="Wangchuk T."/>
            <person name="Wangdi T."/>
            <person name="Weiand M."/>
            <person name="Wilkinson J."/>
            <person name="Wilson A."/>
            <person name="Yadav S."/>
            <person name="Young G."/>
            <person name="Yu Q."/>
            <person name="Zembek L."/>
            <person name="Zhong D."/>
            <person name="Zimmer A."/>
            <person name="Zwirko Z."/>
            <person name="Jaffe D.B."/>
            <person name="Alvarez P."/>
            <person name="Brockman W."/>
            <person name="Butler J."/>
            <person name="Chin C."/>
            <person name="Gnerre S."/>
            <person name="Grabherr M."/>
            <person name="Kleber M."/>
            <person name="Mauceli E."/>
            <person name="MacCallum I."/>
        </authorList>
    </citation>
    <scope>NUCLEOTIDE SEQUENCE [LARGE SCALE GENOMIC DNA]</scope>
    <source>
        <strain evidence="31">Tucson 15287-2541.00</strain>
    </source>
</reference>
<evidence type="ECO:0000313" key="31">
    <source>
        <dbReference type="Proteomes" id="UP000001070"/>
    </source>
</evidence>
<evidence type="ECO:0000256" key="10">
    <source>
        <dbReference type="ARBA" id="ARBA00022670"/>
    </source>
</evidence>
<dbReference type="PhylomeDB" id="B4JEL7"/>
<dbReference type="GO" id="GO:0070006">
    <property type="term" value="F:metalloaminopeptidase activity"/>
    <property type="evidence" value="ECO:0007669"/>
    <property type="project" value="TreeGrafter"/>
</dbReference>
<comment type="subcellular location">
    <subcellularLocation>
        <location evidence="3">Cell membrane</location>
        <topology evidence="3">Lipid-anchor</topology>
        <topology evidence="3">GPI-anchor</topology>
    </subcellularLocation>
    <subcellularLocation>
        <location evidence="2">Cell membrane</location>
        <topology evidence="2">Single-pass type II membrane protein</topology>
    </subcellularLocation>
</comment>
<dbReference type="OrthoDB" id="510539at2759"/>
<feature type="signal peptide" evidence="26">
    <location>
        <begin position="1"/>
        <end position="23"/>
    </location>
</feature>
<keyword evidence="17" id="KW-1133">Transmembrane helix</keyword>
<dbReference type="Pfam" id="PF01433">
    <property type="entry name" value="Peptidase_M1"/>
    <property type="match status" value="3"/>
</dbReference>
<dbReference type="PRINTS" id="PR00756">
    <property type="entry name" value="ALADIPTASE"/>
</dbReference>
<evidence type="ECO:0000256" key="3">
    <source>
        <dbReference type="ARBA" id="ARBA00004609"/>
    </source>
</evidence>
<dbReference type="InterPro" id="IPR014782">
    <property type="entry name" value="Peptidase_M1_dom"/>
</dbReference>
<dbReference type="HOGENOM" id="CLU_240300_0_0_1"/>
<evidence type="ECO:0000256" key="20">
    <source>
        <dbReference type="ARBA" id="ARBA00023157"/>
    </source>
</evidence>
<evidence type="ECO:0000256" key="2">
    <source>
        <dbReference type="ARBA" id="ARBA00004401"/>
    </source>
</evidence>
<dbReference type="SUPFAM" id="SSF63737">
    <property type="entry name" value="Leukotriene A4 hydrolase N-terminal domain"/>
    <property type="match status" value="3"/>
</dbReference>
<proteinExistence type="inferred from homology"/>
<evidence type="ECO:0000256" key="16">
    <source>
        <dbReference type="ARBA" id="ARBA00022968"/>
    </source>
</evidence>
<dbReference type="InParanoid" id="B4JEL7"/>
<dbReference type="GO" id="GO:0042277">
    <property type="term" value="F:peptide binding"/>
    <property type="evidence" value="ECO:0007669"/>
    <property type="project" value="TreeGrafter"/>
</dbReference>
<dbReference type="GO" id="GO:0005737">
    <property type="term" value="C:cytoplasm"/>
    <property type="evidence" value="ECO:0007669"/>
    <property type="project" value="TreeGrafter"/>
</dbReference>
<protein>
    <recommendedName>
        <fullName evidence="6">glutamyl aminopeptidase</fullName>
        <ecNumber evidence="6">3.4.11.7</ecNumber>
    </recommendedName>
</protein>
<keyword evidence="11" id="KW-0812">Transmembrane</keyword>
<dbReference type="GO" id="GO:0098552">
    <property type="term" value="C:side of membrane"/>
    <property type="evidence" value="ECO:0007669"/>
    <property type="project" value="UniProtKB-KW"/>
</dbReference>
<evidence type="ECO:0000256" key="17">
    <source>
        <dbReference type="ARBA" id="ARBA00022989"/>
    </source>
</evidence>
<dbReference type="InterPro" id="IPR050344">
    <property type="entry name" value="Peptidase_M1_aminopeptidases"/>
</dbReference>
<dbReference type="FunFam" id="1.10.390.10:FF:000006">
    <property type="entry name" value="Puromycin-sensitive aminopeptidase"/>
    <property type="match status" value="3"/>
</dbReference>
<dbReference type="EC" id="3.4.11.7" evidence="6"/>
<organism evidence="31">
    <name type="scientific">Drosophila grimshawi</name>
    <name type="common">Hawaiian fruit fly</name>
    <name type="synonym">Idiomyia grimshawi</name>
    <dbReference type="NCBI Taxonomy" id="7222"/>
    <lineage>
        <taxon>Eukaryota</taxon>
        <taxon>Metazoa</taxon>
        <taxon>Ecdysozoa</taxon>
        <taxon>Arthropoda</taxon>
        <taxon>Hexapoda</taxon>
        <taxon>Insecta</taxon>
        <taxon>Pterygota</taxon>
        <taxon>Neoptera</taxon>
        <taxon>Endopterygota</taxon>
        <taxon>Diptera</taxon>
        <taxon>Brachycera</taxon>
        <taxon>Muscomorpha</taxon>
        <taxon>Ephydroidea</taxon>
        <taxon>Drosophilidae</taxon>
        <taxon>Drosophila</taxon>
        <taxon>Hawaiian Drosophila</taxon>
    </lineage>
</organism>
<evidence type="ECO:0000256" key="26">
    <source>
        <dbReference type="SAM" id="SignalP"/>
    </source>
</evidence>
<evidence type="ECO:0000256" key="15">
    <source>
        <dbReference type="ARBA" id="ARBA00022837"/>
    </source>
</evidence>
<feature type="domain" description="Aminopeptidase N-like N-terminal" evidence="29">
    <location>
        <begin position="47"/>
        <end position="228"/>
    </location>
</feature>
<dbReference type="Gene3D" id="1.10.3480.20">
    <property type="match status" value="2"/>
</dbReference>
<keyword evidence="9" id="KW-0336">GPI-anchor</keyword>
<dbReference type="GO" id="GO:0008270">
    <property type="term" value="F:zinc ion binding"/>
    <property type="evidence" value="ECO:0007669"/>
    <property type="project" value="InterPro"/>
</dbReference>
<dbReference type="Gene3D" id="1.25.50.20">
    <property type="match status" value="1"/>
</dbReference>
<evidence type="ECO:0000256" key="19">
    <source>
        <dbReference type="ARBA" id="ARBA00023136"/>
    </source>
</evidence>
<comment type="similarity">
    <text evidence="4">Belongs to the peptidase M1 family.</text>
</comment>
<evidence type="ECO:0000256" key="18">
    <source>
        <dbReference type="ARBA" id="ARBA00023049"/>
    </source>
</evidence>
<dbReference type="Proteomes" id="UP000001070">
    <property type="component" value="Unassembled WGS sequence"/>
</dbReference>
<evidence type="ECO:0000256" key="21">
    <source>
        <dbReference type="ARBA" id="ARBA00023180"/>
    </source>
</evidence>
<name>B4JEL7_DROGR</name>
<keyword evidence="13" id="KW-0378">Hydrolase</keyword>
<dbReference type="Gene3D" id="2.60.40.1730">
    <property type="entry name" value="tricorn interacting facor f3 domain"/>
    <property type="match status" value="1"/>
</dbReference>
<keyword evidence="31" id="KW-1185">Reference proteome</keyword>
<dbReference type="InterPro" id="IPR027268">
    <property type="entry name" value="Peptidase_M4/M1_CTD_sf"/>
</dbReference>
<dbReference type="GO" id="GO:0006508">
    <property type="term" value="P:proteolysis"/>
    <property type="evidence" value="ECO:0007669"/>
    <property type="project" value="UniProtKB-KW"/>
</dbReference>
<dbReference type="FunFam" id="2.60.40.1730:FF:000001">
    <property type="entry name" value="Leucyl-cystinyl aminopeptidase"/>
    <property type="match status" value="1"/>
</dbReference>
<keyword evidence="8" id="KW-1003">Cell membrane</keyword>
<evidence type="ECO:0000313" key="30">
    <source>
        <dbReference type="EMBL" id="EDV93148.1"/>
    </source>
</evidence>
<comment type="catalytic activity">
    <reaction evidence="1">
        <text>Release of N-terminal glutamate (and to a lesser extent aspartate) from a peptide.</text>
        <dbReference type="EC" id="3.4.11.7"/>
    </reaction>
</comment>
<evidence type="ECO:0000259" key="27">
    <source>
        <dbReference type="Pfam" id="PF01433"/>
    </source>
</evidence>
<evidence type="ECO:0000256" key="11">
    <source>
        <dbReference type="ARBA" id="ARBA00022692"/>
    </source>
</evidence>
<evidence type="ECO:0000256" key="9">
    <source>
        <dbReference type="ARBA" id="ARBA00022622"/>
    </source>
</evidence>
<dbReference type="Gene3D" id="1.10.390.10">
    <property type="entry name" value="Neutral Protease Domain 2"/>
    <property type="match status" value="3"/>
</dbReference>
<evidence type="ECO:0000259" key="28">
    <source>
        <dbReference type="Pfam" id="PF11838"/>
    </source>
</evidence>
<keyword evidence="16" id="KW-0735">Signal-anchor</keyword>
<dbReference type="GO" id="GO:0043171">
    <property type="term" value="P:peptide catabolic process"/>
    <property type="evidence" value="ECO:0007669"/>
    <property type="project" value="TreeGrafter"/>
</dbReference>
<gene>
    <name evidence="30" type="primary">Dgri\GH18429</name>
    <name evidence="30" type="ORF">Dgri_GH18429</name>
</gene>
<dbReference type="eggNOG" id="KOG1046">
    <property type="taxonomic scope" value="Eukaryota"/>
</dbReference>
<dbReference type="InterPro" id="IPR042097">
    <property type="entry name" value="Aminopeptidase_N-like_N_sf"/>
</dbReference>
<dbReference type="InterPro" id="IPR034016">
    <property type="entry name" value="M1_APN-typ"/>
</dbReference>
<evidence type="ECO:0000256" key="6">
    <source>
        <dbReference type="ARBA" id="ARBA00012567"/>
    </source>
</evidence>
<evidence type="ECO:0000256" key="5">
    <source>
        <dbReference type="ARBA" id="ARBA00011748"/>
    </source>
</evidence>
<evidence type="ECO:0000256" key="1">
    <source>
        <dbReference type="ARBA" id="ARBA00001703"/>
    </source>
</evidence>
<dbReference type="MEROPS" id="M01.A11"/>
<feature type="domain" description="Peptidase M1 membrane alanine aminopeptidase" evidence="27">
    <location>
        <begin position="269"/>
        <end position="486"/>
    </location>
</feature>
<feature type="domain" description="ERAP1-like C-terminal" evidence="28">
    <location>
        <begin position="566"/>
        <end position="694"/>
    </location>
</feature>
<keyword evidence="21" id="KW-0325">Glycoprotein</keyword>
<keyword evidence="7" id="KW-0031">Aminopeptidase</keyword>
<dbReference type="PANTHER" id="PTHR11533:SF276">
    <property type="entry name" value="GLUTAMYL AMINOPEPTIDASE"/>
    <property type="match status" value="1"/>
</dbReference>